<protein>
    <submittedName>
        <fullName evidence="1">Uncharacterized protein</fullName>
    </submittedName>
</protein>
<keyword evidence="2" id="KW-1185">Reference proteome</keyword>
<reference evidence="1" key="1">
    <citation type="submission" date="2020-11" db="EMBL/GenBank/DDBJ databases">
        <authorList>
            <consortium name="DOE Joint Genome Institute"/>
            <person name="Ahrendt S."/>
            <person name="Riley R."/>
            <person name="Andreopoulos W."/>
            <person name="Labutti K."/>
            <person name="Pangilinan J."/>
            <person name="Ruiz-Duenas F.J."/>
            <person name="Barrasa J.M."/>
            <person name="Sanchez-Garcia M."/>
            <person name="Camarero S."/>
            <person name="Miyauchi S."/>
            <person name="Serrano A."/>
            <person name="Linde D."/>
            <person name="Babiker R."/>
            <person name="Drula E."/>
            <person name="Ayuso-Fernandez I."/>
            <person name="Pacheco R."/>
            <person name="Padilla G."/>
            <person name="Ferreira P."/>
            <person name="Barriuso J."/>
            <person name="Kellner H."/>
            <person name="Castanera R."/>
            <person name="Alfaro M."/>
            <person name="Ramirez L."/>
            <person name="Pisabarro A.G."/>
            <person name="Kuo A."/>
            <person name="Tritt A."/>
            <person name="Lipzen A."/>
            <person name="He G."/>
            <person name="Yan M."/>
            <person name="Ng V."/>
            <person name="Cullen D."/>
            <person name="Martin F."/>
            <person name="Rosso M.-N."/>
            <person name="Henrissat B."/>
            <person name="Hibbett D."/>
            <person name="Martinez A.T."/>
            <person name="Grigoriev I.V."/>
        </authorList>
    </citation>
    <scope>NUCLEOTIDE SEQUENCE</scope>
    <source>
        <strain evidence="1">MF-IS2</strain>
    </source>
</reference>
<gene>
    <name evidence="1" type="ORF">P691DRAFT_53813</name>
</gene>
<evidence type="ECO:0000313" key="2">
    <source>
        <dbReference type="Proteomes" id="UP000807342"/>
    </source>
</evidence>
<proteinExistence type="predicted"/>
<name>A0A9P6BWM3_9AGAR</name>
<dbReference type="Proteomes" id="UP000807342">
    <property type="component" value="Unassembled WGS sequence"/>
</dbReference>
<dbReference type="EMBL" id="MU152204">
    <property type="protein sequence ID" value="KAF9440874.1"/>
    <property type="molecule type" value="Genomic_DNA"/>
</dbReference>
<evidence type="ECO:0000313" key="1">
    <source>
        <dbReference type="EMBL" id="KAF9440874.1"/>
    </source>
</evidence>
<accession>A0A9P6BWM3</accession>
<comment type="caution">
    <text evidence="1">The sequence shown here is derived from an EMBL/GenBank/DDBJ whole genome shotgun (WGS) entry which is preliminary data.</text>
</comment>
<organism evidence="1 2">
    <name type="scientific">Macrolepiota fuliginosa MF-IS2</name>
    <dbReference type="NCBI Taxonomy" id="1400762"/>
    <lineage>
        <taxon>Eukaryota</taxon>
        <taxon>Fungi</taxon>
        <taxon>Dikarya</taxon>
        <taxon>Basidiomycota</taxon>
        <taxon>Agaricomycotina</taxon>
        <taxon>Agaricomycetes</taxon>
        <taxon>Agaricomycetidae</taxon>
        <taxon>Agaricales</taxon>
        <taxon>Agaricineae</taxon>
        <taxon>Agaricaceae</taxon>
        <taxon>Macrolepiota</taxon>
    </lineage>
</organism>
<dbReference type="AlphaFoldDB" id="A0A9P6BWM3"/>
<sequence length="159" mass="17920">MQELEFVHKALVYYSNACIACSLQGPPGEASKHPFRDCQHHPSPTNKSDRYRQFRGALKFPVGTCYQCGIPQKLHYCNQHGEIIYLHEYTVDASQPCPYAEIPAAIAFSINEDPALRKKIGTRILSIRDPTLNISTWLSETELFGLHSNIIQLVLCSLS</sequence>